<reference evidence="9" key="1">
    <citation type="submission" date="2018-06" db="EMBL/GenBank/DDBJ databases">
        <authorList>
            <person name="Zhirakovskaya E."/>
        </authorList>
    </citation>
    <scope>NUCLEOTIDE SEQUENCE</scope>
</reference>
<evidence type="ECO:0000256" key="1">
    <source>
        <dbReference type="ARBA" id="ARBA00004651"/>
    </source>
</evidence>
<keyword evidence="2" id="KW-0813">Transport</keyword>
<feature type="transmembrane region" description="Helical" evidence="7">
    <location>
        <begin position="185"/>
        <end position="210"/>
    </location>
</feature>
<dbReference type="Pfam" id="PF00528">
    <property type="entry name" value="BPD_transp_1"/>
    <property type="match status" value="1"/>
</dbReference>
<feature type="transmembrane region" description="Helical" evidence="7">
    <location>
        <begin position="108"/>
        <end position="130"/>
    </location>
</feature>
<keyword evidence="6 7" id="KW-0472">Membrane</keyword>
<sequence>MNQYKLIDRTKNFFIHILLLTVALTCIFPLFWMVRSSLMTMQTVFTEKSLIPSTFNFYNFVIAWKEGDFGMYFLNSIIYTTAVVAGIVIVSSLAAYAFSRLEFPGKNFFFYMFVAAMMIPLPGSFVPLFVLMNKLGLVNTRIGYILCMINVGLSMSILLLKTFFDKMPKDLEDAALIDGCGRLGIWWNVALPLARPAIAVIVIFNSLSVWNEYILATLLLNDKALMPLQRGIMVFQGAYSVDYPVLMAALTITVIPIILVYLAMQKHIIKGLSSGAIVG</sequence>
<dbReference type="EMBL" id="UOGJ01000043">
    <property type="protein sequence ID" value="VAX35304.1"/>
    <property type="molecule type" value="Genomic_DNA"/>
</dbReference>
<dbReference type="PROSITE" id="PS50928">
    <property type="entry name" value="ABC_TM1"/>
    <property type="match status" value="1"/>
</dbReference>
<evidence type="ECO:0000259" key="8">
    <source>
        <dbReference type="PROSITE" id="PS50928"/>
    </source>
</evidence>
<accession>A0A3B1DGY9</accession>
<evidence type="ECO:0000256" key="6">
    <source>
        <dbReference type="ARBA" id="ARBA00023136"/>
    </source>
</evidence>
<evidence type="ECO:0000313" key="9">
    <source>
        <dbReference type="EMBL" id="VAX35304.1"/>
    </source>
</evidence>
<dbReference type="AlphaFoldDB" id="A0A3B1DGY9"/>
<gene>
    <name evidence="9" type="ORF">MNBD_UNCLBAC01-1765</name>
</gene>
<feature type="domain" description="ABC transmembrane type-1" evidence="8">
    <location>
        <begin position="73"/>
        <end position="264"/>
    </location>
</feature>
<evidence type="ECO:0000256" key="5">
    <source>
        <dbReference type="ARBA" id="ARBA00022989"/>
    </source>
</evidence>
<dbReference type="SUPFAM" id="SSF161098">
    <property type="entry name" value="MetI-like"/>
    <property type="match status" value="1"/>
</dbReference>
<keyword evidence="5 7" id="KW-1133">Transmembrane helix</keyword>
<dbReference type="InterPro" id="IPR035906">
    <property type="entry name" value="MetI-like_sf"/>
</dbReference>
<feature type="transmembrane region" description="Helical" evidence="7">
    <location>
        <begin position="142"/>
        <end position="164"/>
    </location>
</feature>
<dbReference type="InterPro" id="IPR000515">
    <property type="entry name" value="MetI-like"/>
</dbReference>
<evidence type="ECO:0000256" key="7">
    <source>
        <dbReference type="SAM" id="Phobius"/>
    </source>
</evidence>
<organism evidence="9">
    <name type="scientific">hydrothermal vent metagenome</name>
    <dbReference type="NCBI Taxonomy" id="652676"/>
    <lineage>
        <taxon>unclassified sequences</taxon>
        <taxon>metagenomes</taxon>
        <taxon>ecological metagenomes</taxon>
    </lineage>
</organism>
<evidence type="ECO:0000256" key="4">
    <source>
        <dbReference type="ARBA" id="ARBA00022692"/>
    </source>
</evidence>
<keyword evidence="3" id="KW-1003">Cell membrane</keyword>
<evidence type="ECO:0000256" key="3">
    <source>
        <dbReference type="ARBA" id="ARBA00022475"/>
    </source>
</evidence>
<proteinExistence type="predicted"/>
<dbReference type="GO" id="GO:0005886">
    <property type="term" value="C:plasma membrane"/>
    <property type="evidence" value="ECO:0007669"/>
    <property type="project" value="UniProtKB-SubCell"/>
</dbReference>
<name>A0A3B1DGY9_9ZZZZ</name>
<dbReference type="CDD" id="cd06261">
    <property type="entry name" value="TM_PBP2"/>
    <property type="match status" value="1"/>
</dbReference>
<dbReference type="Gene3D" id="1.10.3720.10">
    <property type="entry name" value="MetI-like"/>
    <property type="match status" value="1"/>
</dbReference>
<keyword evidence="4 7" id="KW-0812">Transmembrane</keyword>
<protein>
    <submittedName>
        <fullName evidence="9">N-Acetyl-D-glucosamine ABC transport system, permease protein 2</fullName>
    </submittedName>
</protein>
<dbReference type="PANTHER" id="PTHR43744">
    <property type="entry name" value="ABC TRANSPORTER PERMEASE PROTEIN MG189-RELATED-RELATED"/>
    <property type="match status" value="1"/>
</dbReference>
<evidence type="ECO:0000256" key="2">
    <source>
        <dbReference type="ARBA" id="ARBA00022448"/>
    </source>
</evidence>
<feature type="transmembrane region" description="Helical" evidence="7">
    <location>
        <begin position="77"/>
        <end position="96"/>
    </location>
</feature>
<feature type="transmembrane region" description="Helical" evidence="7">
    <location>
        <begin position="12"/>
        <end position="34"/>
    </location>
</feature>
<dbReference type="GO" id="GO:0055085">
    <property type="term" value="P:transmembrane transport"/>
    <property type="evidence" value="ECO:0007669"/>
    <property type="project" value="InterPro"/>
</dbReference>
<feature type="transmembrane region" description="Helical" evidence="7">
    <location>
        <begin position="243"/>
        <end position="264"/>
    </location>
</feature>
<dbReference type="PANTHER" id="PTHR43744:SF8">
    <property type="entry name" value="SN-GLYCEROL-3-PHOSPHATE TRANSPORT SYSTEM PERMEASE PROTEIN UGPE"/>
    <property type="match status" value="1"/>
</dbReference>
<comment type="subcellular location">
    <subcellularLocation>
        <location evidence="1">Cell membrane</location>
        <topology evidence="1">Multi-pass membrane protein</topology>
    </subcellularLocation>
</comment>